<dbReference type="OrthoDB" id="2679563at2"/>
<dbReference type="InterPro" id="IPR032693">
    <property type="entry name" value="YtkA-like_dom"/>
</dbReference>
<dbReference type="EMBL" id="BJYM01000007">
    <property type="protein sequence ID" value="GEN87278.1"/>
    <property type="molecule type" value="Genomic_DNA"/>
</dbReference>
<dbReference type="Proteomes" id="UP000321558">
    <property type="component" value="Unassembled WGS sequence"/>
</dbReference>
<accession>A0A511ZIK6</accession>
<dbReference type="Pfam" id="PF13115">
    <property type="entry name" value="YtkA"/>
    <property type="match status" value="1"/>
</dbReference>
<keyword evidence="5" id="KW-1185">Reference proteome</keyword>
<protein>
    <recommendedName>
        <fullName evidence="3">YtkA-like domain-containing protein</fullName>
    </recommendedName>
</protein>
<feature type="region of interest" description="Disordered" evidence="1">
    <location>
        <begin position="137"/>
        <end position="175"/>
    </location>
</feature>
<evidence type="ECO:0000313" key="4">
    <source>
        <dbReference type="EMBL" id="GEN87278.1"/>
    </source>
</evidence>
<evidence type="ECO:0000256" key="1">
    <source>
        <dbReference type="SAM" id="MobiDB-lite"/>
    </source>
</evidence>
<gene>
    <name evidence="4" type="ORF">OSO01_20170</name>
</gene>
<name>A0A511ZIK6_9BACI</name>
<evidence type="ECO:0000256" key="2">
    <source>
        <dbReference type="SAM" id="SignalP"/>
    </source>
</evidence>
<dbReference type="AlphaFoldDB" id="A0A511ZIK6"/>
<feature type="domain" description="YtkA-like" evidence="3">
    <location>
        <begin position="36"/>
        <end position="119"/>
    </location>
</feature>
<dbReference type="STRING" id="582851.GCA_900162665_01255"/>
<feature type="compositionally biased region" description="Basic and acidic residues" evidence="1">
    <location>
        <begin position="148"/>
        <end position="169"/>
    </location>
</feature>
<reference evidence="4 5" key="1">
    <citation type="submission" date="2019-07" db="EMBL/GenBank/DDBJ databases">
        <title>Whole genome shotgun sequence of Oceanobacillus sojae NBRC 105379.</title>
        <authorList>
            <person name="Hosoyama A."/>
            <person name="Uohara A."/>
            <person name="Ohji S."/>
            <person name="Ichikawa N."/>
        </authorList>
    </citation>
    <scope>NUCLEOTIDE SEQUENCE [LARGE SCALE GENOMIC DNA]</scope>
    <source>
        <strain evidence="4 5">NBRC 105379</strain>
    </source>
</reference>
<keyword evidence="2" id="KW-0732">Signal</keyword>
<evidence type="ECO:0000313" key="5">
    <source>
        <dbReference type="Proteomes" id="UP000321558"/>
    </source>
</evidence>
<dbReference type="RefSeq" id="WP_147210264.1">
    <property type="nucleotide sequence ID" value="NZ_BJYM01000007.1"/>
</dbReference>
<feature type="chain" id="PRO_5022052940" description="YtkA-like domain-containing protein" evidence="2">
    <location>
        <begin position="25"/>
        <end position="175"/>
    </location>
</feature>
<organism evidence="4 5">
    <name type="scientific">Oceanobacillus sojae</name>
    <dbReference type="NCBI Taxonomy" id="582851"/>
    <lineage>
        <taxon>Bacteria</taxon>
        <taxon>Bacillati</taxon>
        <taxon>Bacillota</taxon>
        <taxon>Bacilli</taxon>
        <taxon>Bacillales</taxon>
        <taxon>Bacillaceae</taxon>
        <taxon>Oceanobacillus</taxon>
    </lineage>
</organism>
<comment type="caution">
    <text evidence="4">The sequence shown here is derived from an EMBL/GenBank/DDBJ whole genome shotgun (WGS) entry which is preliminary data.</text>
</comment>
<feature type="signal peptide" evidence="2">
    <location>
        <begin position="1"/>
        <end position="24"/>
    </location>
</feature>
<proteinExistence type="predicted"/>
<dbReference type="PROSITE" id="PS51257">
    <property type="entry name" value="PROKAR_LIPOPROTEIN"/>
    <property type="match status" value="1"/>
</dbReference>
<sequence length="175" mass="19729">MKKKIFFILIALITVLVACSNNEADTAEKDNDTDSQELSVLEVDFDVPEHVEVGETIDLTAHVSFEDEPVEDAHEVLFEVWTQGHADDSVKLEGVHQENGTYTASFTFEEEAVYEMYAHTTAREMHIMPLETVIAGDAEPSEEDAHDEMDHEHHEHGDDGDEHGEHQGHDDDEDE</sequence>
<evidence type="ECO:0000259" key="3">
    <source>
        <dbReference type="Pfam" id="PF13115"/>
    </source>
</evidence>